<evidence type="ECO:0000313" key="1">
    <source>
        <dbReference type="EMBL" id="TFK67107.1"/>
    </source>
</evidence>
<dbReference type="Proteomes" id="UP000308600">
    <property type="component" value="Unassembled WGS sequence"/>
</dbReference>
<evidence type="ECO:0000313" key="2">
    <source>
        <dbReference type="Proteomes" id="UP000308600"/>
    </source>
</evidence>
<organism evidence="1 2">
    <name type="scientific">Pluteus cervinus</name>
    <dbReference type="NCBI Taxonomy" id="181527"/>
    <lineage>
        <taxon>Eukaryota</taxon>
        <taxon>Fungi</taxon>
        <taxon>Dikarya</taxon>
        <taxon>Basidiomycota</taxon>
        <taxon>Agaricomycotina</taxon>
        <taxon>Agaricomycetes</taxon>
        <taxon>Agaricomycetidae</taxon>
        <taxon>Agaricales</taxon>
        <taxon>Pluteineae</taxon>
        <taxon>Pluteaceae</taxon>
        <taxon>Pluteus</taxon>
    </lineage>
</organism>
<accession>A0ACD3ANC3</accession>
<gene>
    <name evidence="1" type="ORF">BDN72DRAFT_843483</name>
</gene>
<keyword evidence="2" id="KW-1185">Reference proteome</keyword>
<sequence>MTQTFSISAIDFHGDHAMIDFKKFSSAHTALMMDGGVLDGAHLRVSKRIDECTREEL</sequence>
<name>A0ACD3ANC3_9AGAR</name>
<proteinExistence type="predicted"/>
<dbReference type="EMBL" id="ML208385">
    <property type="protein sequence ID" value="TFK67107.1"/>
    <property type="molecule type" value="Genomic_DNA"/>
</dbReference>
<reference evidence="1 2" key="1">
    <citation type="journal article" date="2019" name="Nat. Ecol. Evol.">
        <title>Megaphylogeny resolves global patterns of mushroom evolution.</title>
        <authorList>
            <person name="Varga T."/>
            <person name="Krizsan K."/>
            <person name="Foldi C."/>
            <person name="Dima B."/>
            <person name="Sanchez-Garcia M."/>
            <person name="Sanchez-Ramirez S."/>
            <person name="Szollosi G.J."/>
            <person name="Szarkandi J.G."/>
            <person name="Papp V."/>
            <person name="Albert L."/>
            <person name="Andreopoulos W."/>
            <person name="Angelini C."/>
            <person name="Antonin V."/>
            <person name="Barry K.W."/>
            <person name="Bougher N.L."/>
            <person name="Buchanan P."/>
            <person name="Buyck B."/>
            <person name="Bense V."/>
            <person name="Catcheside P."/>
            <person name="Chovatia M."/>
            <person name="Cooper J."/>
            <person name="Damon W."/>
            <person name="Desjardin D."/>
            <person name="Finy P."/>
            <person name="Geml J."/>
            <person name="Haridas S."/>
            <person name="Hughes K."/>
            <person name="Justo A."/>
            <person name="Karasinski D."/>
            <person name="Kautmanova I."/>
            <person name="Kiss B."/>
            <person name="Kocsube S."/>
            <person name="Kotiranta H."/>
            <person name="LaButti K.M."/>
            <person name="Lechner B.E."/>
            <person name="Liimatainen K."/>
            <person name="Lipzen A."/>
            <person name="Lukacs Z."/>
            <person name="Mihaltcheva S."/>
            <person name="Morgado L.N."/>
            <person name="Niskanen T."/>
            <person name="Noordeloos M.E."/>
            <person name="Ohm R.A."/>
            <person name="Ortiz-Santana B."/>
            <person name="Ovrebo C."/>
            <person name="Racz N."/>
            <person name="Riley R."/>
            <person name="Savchenko A."/>
            <person name="Shiryaev A."/>
            <person name="Soop K."/>
            <person name="Spirin V."/>
            <person name="Szebenyi C."/>
            <person name="Tomsovsky M."/>
            <person name="Tulloss R.E."/>
            <person name="Uehling J."/>
            <person name="Grigoriev I.V."/>
            <person name="Vagvolgyi C."/>
            <person name="Papp T."/>
            <person name="Martin F.M."/>
            <person name="Miettinen O."/>
            <person name="Hibbett D.S."/>
            <person name="Nagy L.G."/>
        </authorList>
    </citation>
    <scope>NUCLEOTIDE SEQUENCE [LARGE SCALE GENOMIC DNA]</scope>
    <source>
        <strain evidence="1 2">NL-1719</strain>
    </source>
</reference>
<protein>
    <submittedName>
        <fullName evidence="1">Uncharacterized protein</fullName>
    </submittedName>
</protein>